<evidence type="ECO:0000313" key="2">
    <source>
        <dbReference type="EMBL" id="CAD8719268.1"/>
    </source>
</evidence>
<dbReference type="InterPro" id="IPR011051">
    <property type="entry name" value="RmlC_Cupin_sf"/>
</dbReference>
<accession>A0A7S0SZE6</accession>
<name>A0A7S0SZE6_9CHLO</name>
<dbReference type="Pfam" id="PF00908">
    <property type="entry name" value="dTDP_sugar_isom"/>
    <property type="match status" value="1"/>
</dbReference>
<dbReference type="GO" id="GO:0008830">
    <property type="term" value="F:dTDP-4-dehydrorhamnose 3,5-epimerase activity"/>
    <property type="evidence" value="ECO:0007669"/>
    <property type="project" value="InterPro"/>
</dbReference>
<gene>
    <name evidence="2" type="ORF">MANT1106_LOCUS18729</name>
</gene>
<dbReference type="CDD" id="cd00438">
    <property type="entry name" value="cupin_RmlC"/>
    <property type="match status" value="1"/>
</dbReference>
<dbReference type="Pfam" id="PF04321">
    <property type="entry name" value="RmlD_sub_bind"/>
    <property type="match status" value="1"/>
</dbReference>
<dbReference type="Gene3D" id="3.40.50.720">
    <property type="entry name" value="NAD(P)-binding Rossmann-like Domain"/>
    <property type="match status" value="1"/>
</dbReference>
<dbReference type="InterPro" id="IPR000888">
    <property type="entry name" value="RmlC-like"/>
</dbReference>
<dbReference type="PANTHER" id="PTHR10491">
    <property type="entry name" value="DTDP-4-DEHYDRORHAMNOSE REDUCTASE"/>
    <property type="match status" value="1"/>
</dbReference>
<dbReference type="InterPro" id="IPR005913">
    <property type="entry name" value="dTDP_dehydrorham_reduct"/>
</dbReference>
<proteinExistence type="predicted"/>
<dbReference type="Gene3D" id="2.60.120.10">
    <property type="entry name" value="Jelly Rolls"/>
    <property type="match status" value="1"/>
</dbReference>
<dbReference type="InterPro" id="IPR029903">
    <property type="entry name" value="RmlD-like-bd"/>
</dbReference>
<sequence>MSTNQTTWTPLCVEGAFMGTDARFGDHRGYFQELFHKDKYPADVIPKDGIPQVSLSHSHRGVLRGIHCSQYAKLVTITAGAIYDVIVDLRAHSPTFRRWCAVVVSSANRRQLHVPAGCGHGFLCLEDADMLYLQSGCLDPPTEMDLDPFDPTLGVHWPTLPDVPRYIMSDKDKNAPKLLEREAFRGTIAADDATPRRRVLVIGASGQVGGALVEAFGAAAVIGTYSKVPCDGMVHFDLEAAAMDAQLADDLVMQCRPDVVCICAGRTWVDGCENEGDVPQLVNCDGPRAVARAARAAGARTVYYSTDYVFGGEHEGKIYTEDDAVGPVNVYGSTKLAGEVAVMEEDPNSLILRTTGVYGPEKQGKNFVYQLCAALGAGRDMPCATDSFGTPTYNRDLAAMTVGLVEANATGIYHCVGPETMNRHAFAVHVADTLGLDAARVTRVDSDALHAATVAKLGFAAVRGKHLGMVIHKLRAALPVSCHPRSVKDALLHWKANPRGAECKF</sequence>
<dbReference type="PANTHER" id="PTHR10491:SF4">
    <property type="entry name" value="METHIONINE ADENOSYLTRANSFERASE 2 SUBUNIT BETA"/>
    <property type="match status" value="1"/>
</dbReference>
<feature type="domain" description="RmlD-like substrate binding" evidence="1">
    <location>
        <begin position="198"/>
        <end position="449"/>
    </location>
</feature>
<dbReference type="CDD" id="cd05254">
    <property type="entry name" value="dTDP_HR_like_SDR_e"/>
    <property type="match status" value="1"/>
</dbReference>
<dbReference type="InterPro" id="IPR014710">
    <property type="entry name" value="RmlC-like_jellyroll"/>
</dbReference>
<evidence type="ECO:0000259" key="1">
    <source>
        <dbReference type="Pfam" id="PF04321"/>
    </source>
</evidence>
<dbReference type="SUPFAM" id="SSF51182">
    <property type="entry name" value="RmlC-like cupins"/>
    <property type="match status" value="1"/>
</dbReference>
<reference evidence="2" key="1">
    <citation type="submission" date="2021-01" db="EMBL/GenBank/DDBJ databases">
        <authorList>
            <person name="Corre E."/>
            <person name="Pelletier E."/>
            <person name="Niang G."/>
            <person name="Scheremetjew M."/>
            <person name="Finn R."/>
            <person name="Kale V."/>
            <person name="Holt S."/>
            <person name="Cochrane G."/>
            <person name="Meng A."/>
            <person name="Brown T."/>
            <person name="Cohen L."/>
        </authorList>
    </citation>
    <scope>NUCLEOTIDE SEQUENCE</scope>
    <source>
        <strain evidence="2">SL-175</strain>
    </source>
</reference>
<organism evidence="2">
    <name type="scientific">Mantoniella antarctica</name>
    <dbReference type="NCBI Taxonomy" id="81844"/>
    <lineage>
        <taxon>Eukaryota</taxon>
        <taxon>Viridiplantae</taxon>
        <taxon>Chlorophyta</taxon>
        <taxon>Mamiellophyceae</taxon>
        <taxon>Mamiellales</taxon>
        <taxon>Mamiellaceae</taxon>
        <taxon>Mantoniella</taxon>
    </lineage>
</organism>
<dbReference type="SUPFAM" id="SSF51735">
    <property type="entry name" value="NAD(P)-binding Rossmann-fold domains"/>
    <property type="match status" value="1"/>
</dbReference>
<dbReference type="EMBL" id="HBFC01031529">
    <property type="protein sequence ID" value="CAD8719268.1"/>
    <property type="molecule type" value="Transcribed_RNA"/>
</dbReference>
<dbReference type="AlphaFoldDB" id="A0A7S0SZE6"/>
<dbReference type="InterPro" id="IPR036291">
    <property type="entry name" value="NAD(P)-bd_dom_sf"/>
</dbReference>
<protein>
    <recommendedName>
        <fullName evidence="1">RmlD-like substrate binding domain-containing protein</fullName>
    </recommendedName>
</protein>